<evidence type="ECO:0000256" key="5">
    <source>
        <dbReference type="ARBA" id="ARBA00022771"/>
    </source>
</evidence>
<dbReference type="GO" id="GO:0005634">
    <property type="term" value="C:nucleus"/>
    <property type="evidence" value="ECO:0007669"/>
    <property type="project" value="UniProtKB-SubCell"/>
</dbReference>
<dbReference type="GO" id="GO:0008270">
    <property type="term" value="F:zinc ion binding"/>
    <property type="evidence" value="ECO:0007669"/>
    <property type="project" value="UniProtKB-KW"/>
</dbReference>
<evidence type="ECO:0000256" key="4">
    <source>
        <dbReference type="ARBA" id="ARBA00022737"/>
    </source>
</evidence>
<dbReference type="AlphaFoldDB" id="A0A813K9S5"/>
<comment type="similarity">
    <text evidence="2">Belongs to the ZC3H14 family.</text>
</comment>
<dbReference type="Pfam" id="PF14608">
    <property type="entry name" value="zf-CCCH_2"/>
    <property type="match status" value="3"/>
</dbReference>
<dbReference type="InterPro" id="IPR004088">
    <property type="entry name" value="KH_dom_type_1"/>
</dbReference>
<evidence type="ECO:0000256" key="7">
    <source>
        <dbReference type="ARBA" id="ARBA00023242"/>
    </source>
</evidence>
<dbReference type="Gene3D" id="3.30.1370.10">
    <property type="entry name" value="K Homology domain, type 1"/>
    <property type="match status" value="1"/>
</dbReference>
<evidence type="ECO:0000313" key="11">
    <source>
        <dbReference type="Proteomes" id="UP000626109"/>
    </source>
</evidence>
<dbReference type="Gene3D" id="4.10.1000.30">
    <property type="match status" value="1"/>
</dbReference>
<feature type="domain" description="K Homology" evidence="9">
    <location>
        <begin position="101"/>
        <end position="149"/>
    </location>
</feature>
<dbReference type="EMBL" id="CAJNNW010029699">
    <property type="protein sequence ID" value="CAE8701183.1"/>
    <property type="molecule type" value="Genomic_DNA"/>
</dbReference>
<evidence type="ECO:0000256" key="2">
    <source>
        <dbReference type="ARBA" id="ARBA00008423"/>
    </source>
</evidence>
<dbReference type="PANTHER" id="PTHR14738">
    <property type="entry name" value="ZINC FINGER CCCH DOMAIN-CONTAINING PROTEIN 14"/>
    <property type="match status" value="1"/>
</dbReference>
<evidence type="ECO:0000256" key="8">
    <source>
        <dbReference type="PROSITE-ProRule" id="PRU00117"/>
    </source>
</evidence>
<dbReference type="PROSITE" id="PS50084">
    <property type="entry name" value="KH_TYPE_1"/>
    <property type="match status" value="1"/>
</dbReference>
<gene>
    <name evidence="10" type="ORF">PGLA2088_LOCUS31923</name>
</gene>
<dbReference type="PANTHER" id="PTHR14738:SF29">
    <property type="entry name" value="ZINC FINGER CCCH DOMAIN-CONTAINING PROTEIN 14"/>
    <property type="match status" value="1"/>
</dbReference>
<dbReference type="InterPro" id="IPR040366">
    <property type="entry name" value="Nab2/ZC3H14"/>
</dbReference>
<evidence type="ECO:0000256" key="1">
    <source>
        <dbReference type="ARBA" id="ARBA00004123"/>
    </source>
</evidence>
<keyword evidence="8" id="KW-0694">RNA-binding</keyword>
<keyword evidence="6" id="KW-0862">Zinc</keyword>
<evidence type="ECO:0000313" key="10">
    <source>
        <dbReference type="EMBL" id="CAE8701183.1"/>
    </source>
</evidence>
<dbReference type="CDD" id="cd00105">
    <property type="entry name" value="KH-I"/>
    <property type="match status" value="1"/>
</dbReference>
<reference evidence="10" key="1">
    <citation type="submission" date="2021-02" db="EMBL/GenBank/DDBJ databases">
        <authorList>
            <person name="Dougan E. K."/>
            <person name="Rhodes N."/>
            <person name="Thang M."/>
            <person name="Chan C."/>
        </authorList>
    </citation>
    <scope>NUCLEOTIDE SEQUENCE</scope>
</reference>
<accession>A0A813K9S5</accession>
<keyword evidence="4" id="KW-0677">Repeat</keyword>
<proteinExistence type="inferred from homology"/>
<keyword evidence="7" id="KW-0539">Nucleus</keyword>
<dbReference type="Pfam" id="PF00013">
    <property type="entry name" value="KH_1"/>
    <property type="match status" value="1"/>
</dbReference>
<protein>
    <recommendedName>
        <fullName evidence="9">K Homology domain-containing protein</fullName>
    </recommendedName>
</protein>
<sequence length="221" mass="24377">MKCNNSACPYLHSVEVQMSNDLIDTLPSDVLPFLKRWLREAIDLTGVDLAKGSGHATIIGPRIAAIEASKLMVPCKFKTECTNRECKFLHAKSIPIYDNVIVGRVIGEKGKHVKTIQADSGAFVRLSGASELWVIGSQTSVCQAEKALRSAMFQSAPCHFGMQCTAFGCKFNHPAGHTIHRARQIQAGPCHFGMKCTAIECKFTHPARHSIHVARRKCRNY</sequence>
<name>A0A813K9S5_POLGL</name>
<comment type="caution">
    <text evidence="10">The sequence shown here is derived from an EMBL/GenBank/DDBJ whole genome shotgun (WGS) entry which is preliminary data.</text>
</comment>
<dbReference type="GO" id="GO:0008143">
    <property type="term" value="F:poly(A) binding"/>
    <property type="evidence" value="ECO:0007669"/>
    <property type="project" value="InterPro"/>
</dbReference>
<comment type="subcellular location">
    <subcellularLocation>
        <location evidence="1">Nucleus</location>
    </subcellularLocation>
</comment>
<dbReference type="InterPro" id="IPR036612">
    <property type="entry name" value="KH_dom_type_1_sf"/>
</dbReference>
<dbReference type="Proteomes" id="UP000626109">
    <property type="component" value="Unassembled WGS sequence"/>
</dbReference>
<dbReference type="GO" id="GO:0005737">
    <property type="term" value="C:cytoplasm"/>
    <property type="evidence" value="ECO:0007669"/>
    <property type="project" value="TreeGrafter"/>
</dbReference>
<dbReference type="SUPFAM" id="SSF54791">
    <property type="entry name" value="Eukaryotic type KH-domain (KH-domain type I)"/>
    <property type="match status" value="1"/>
</dbReference>
<evidence type="ECO:0000256" key="3">
    <source>
        <dbReference type="ARBA" id="ARBA00022723"/>
    </source>
</evidence>
<dbReference type="GO" id="GO:0043488">
    <property type="term" value="P:regulation of mRNA stability"/>
    <property type="evidence" value="ECO:0007669"/>
    <property type="project" value="InterPro"/>
</dbReference>
<evidence type="ECO:0000256" key="6">
    <source>
        <dbReference type="ARBA" id="ARBA00022833"/>
    </source>
</evidence>
<organism evidence="10 11">
    <name type="scientific">Polarella glacialis</name>
    <name type="common">Dinoflagellate</name>
    <dbReference type="NCBI Taxonomy" id="89957"/>
    <lineage>
        <taxon>Eukaryota</taxon>
        <taxon>Sar</taxon>
        <taxon>Alveolata</taxon>
        <taxon>Dinophyceae</taxon>
        <taxon>Suessiales</taxon>
        <taxon>Suessiaceae</taxon>
        <taxon>Polarella</taxon>
    </lineage>
</organism>
<evidence type="ECO:0000259" key="9">
    <source>
        <dbReference type="Pfam" id="PF00013"/>
    </source>
</evidence>
<keyword evidence="3" id="KW-0479">Metal-binding</keyword>
<keyword evidence="5" id="KW-0863">Zinc-finger</keyword>